<accession>A0ABW2L7T6</accession>
<feature type="chain" id="PRO_5046439736" evidence="1">
    <location>
        <begin position="23"/>
        <end position="242"/>
    </location>
</feature>
<dbReference type="RefSeq" id="WP_379711510.1">
    <property type="nucleotide sequence ID" value="NZ_JBHTBS010000004.1"/>
</dbReference>
<evidence type="ECO:0000256" key="1">
    <source>
        <dbReference type="SAM" id="SignalP"/>
    </source>
</evidence>
<evidence type="ECO:0000313" key="3">
    <source>
        <dbReference type="Proteomes" id="UP001596472"/>
    </source>
</evidence>
<feature type="signal peptide" evidence="1">
    <location>
        <begin position="1"/>
        <end position="22"/>
    </location>
</feature>
<reference evidence="3" key="1">
    <citation type="journal article" date="2019" name="Int. J. Syst. Evol. Microbiol.">
        <title>The Global Catalogue of Microorganisms (GCM) 10K type strain sequencing project: providing services to taxonomists for standard genome sequencing and annotation.</title>
        <authorList>
            <consortium name="The Broad Institute Genomics Platform"/>
            <consortium name="The Broad Institute Genome Sequencing Center for Infectious Disease"/>
            <person name="Wu L."/>
            <person name="Ma J."/>
        </authorList>
    </citation>
    <scope>NUCLEOTIDE SEQUENCE [LARGE SCALE GENOMIC DNA]</scope>
    <source>
        <strain evidence="3">CGMCC 4.1467</strain>
    </source>
</reference>
<comment type="caution">
    <text evidence="2">The sequence shown here is derived from an EMBL/GenBank/DDBJ whole genome shotgun (WGS) entry which is preliminary data.</text>
</comment>
<name>A0ABW2L7T6_9BACT</name>
<dbReference type="EMBL" id="JBHTBS010000004">
    <property type="protein sequence ID" value="MFC7337324.1"/>
    <property type="molecule type" value="Genomic_DNA"/>
</dbReference>
<gene>
    <name evidence="2" type="ORF">ACFQY0_09070</name>
</gene>
<proteinExistence type="predicted"/>
<dbReference type="PROSITE" id="PS51257">
    <property type="entry name" value="PROKAR_LIPOPROTEIN"/>
    <property type="match status" value="1"/>
</dbReference>
<keyword evidence="3" id="KW-1185">Reference proteome</keyword>
<sequence>MLIRLFCAILVAMGLAGCANMAAGEASGFNSKVLAAIRTMPGGGGYDGSDATKNLLHGACNLTDGRFQVEANRAKPSFCSGATYLVLLEALGSGSDALLPEIDQQDGHGVFGRWNSNGPGSAKLVADLAAGRNFTSWDEAQPGDFLKIWWTDKIGGRERGHLVVYLGHDAKSVRFWSSNQPGGYGTKSVPRSDCKRVLFTRITRPERFAAADKLPAVDPWLARMLREDFSWKEVVAKCRVVE</sequence>
<protein>
    <submittedName>
        <fullName evidence="2">Uncharacterized protein</fullName>
    </submittedName>
</protein>
<keyword evidence="1" id="KW-0732">Signal</keyword>
<organism evidence="2 3">
    <name type="scientific">Haloferula chungangensis</name>
    <dbReference type="NCBI Taxonomy" id="1048331"/>
    <lineage>
        <taxon>Bacteria</taxon>
        <taxon>Pseudomonadati</taxon>
        <taxon>Verrucomicrobiota</taxon>
        <taxon>Verrucomicrobiia</taxon>
        <taxon>Verrucomicrobiales</taxon>
        <taxon>Verrucomicrobiaceae</taxon>
        <taxon>Haloferula</taxon>
    </lineage>
</organism>
<dbReference type="Proteomes" id="UP001596472">
    <property type="component" value="Unassembled WGS sequence"/>
</dbReference>
<evidence type="ECO:0000313" key="2">
    <source>
        <dbReference type="EMBL" id="MFC7337324.1"/>
    </source>
</evidence>